<sequence>MLICAGAHQPIVVAAAVTVLIVALLSLRMDRSSH</sequence>
<proteinExistence type="predicted"/>
<dbReference type="Proteomes" id="UP000533269">
    <property type="component" value="Unassembled WGS sequence"/>
</dbReference>
<dbReference type="EMBL" id="JACHVY010000010">
    <property type="protein sequence ID" value="MBB2903580.1"/>
    <property type="molecule type" value="Genomic_DNA"/>
</dbReference>
<keyword evidence="1" id="KW-0472">Membrane</keyword>
<evidence type="ECO:0000313" key="2">
    <source>
        <dbReference type="EMBL" id="MBB2903580.1"/>
    </source>
</evidence>
<comment type="caution">
    <text evidence="2">The sequence shown here is derived from an EMBL/GenBank/DDBJ whole genome shotgun (WGS) entry which is preliminary data.</text>
</comment>
<accession>A0A7W4TRF1</accession>
<evidence type="ECO:0000313" key="3">
    <source>
        <dbReference type="Proteomes" id="UP000533269"/>
    </source>
</evidence>
<reference evidence="2 3" key="2">
    <citation type="submission" date="2020-08" db="EMBL/GenBank/DDBJ databases">
        <authorList>
            <person name="Partida-Martinez L."/>
            <person name="Huntemann M."/>
            <person name="Clum A."/>
            <person name="Wang J."/>
            <person name="Palaniappan K."/>
            <person name="Ritter S."/>
            <person name="Chen I.-M."/>
            <person name="Stamatis D."/>
            <person name="Reddy T."/>
            <person name="O'Malley R."/>
            <person name="Daum C."/>
            <person name="Shapiro N."/>
            <person name="Ivanova N."/>
            <person name="Kyrpides N."/>
            <person name="Woyke T."/>
        </authorList>
    </citation>
    <scope>NUCLEOTIDE SEQUENCE [LARGE SCALE GENOMIC DNA]</scope>
    <source>
        <strain evidence="2 3">AS2.23</strain>
    </source>
</reference>
<protein>
    <submittedName>
        <fullName evidence="2">Uncharacterized protein</fullName>
    </submittedName>
</protein>
<name>A0A7W4TRF1_KINRA</name>
<dbReference type="AlphaFoldDB" id="A0A7W4TRF1"/>
<evidence type="ECO:0000256" key="1">
    <source>
        <dbReference type="SAM" id="Phobius"/>
    </source>
</evidence>
<feature type="transmembrane region" description="Helical" evidence="1">
    <location>
        <begin position="6"/>
        <end position="27"/>
    </location>
</feature>
<reference evidence="2 3" key="1">
    <citation type="submission" date="2020-08" db="EMBL/GenBank/DDBJ databases">
        <title>The Agave Microbiome: Exploring the role of microbial communities in plant adaptations to desert environments.</title>
        <authorList>
            <person name="Partida-Martinez L.P."/>
        </authorList>
    </citation>
    <scope>NUCLEOTIDE SEQUENCE [LARGE SCALE GENOMIC DNA]</scope>
    <source>
        <strain evidence="2 3">AS2.23</strain>
    </source>
</reference>
<organism evidence="2 3">
    <name type="scientific">Kineococcus radiotolerans</name>
    <dbReference type="NCBI Taxonomy" id="131568"/>
    <lineage>
        <taxon>Bacteria</taxon>
        <taxon>Bacillati</taxon>
        <taxon>Actinomycetota</taxon>
        <taxon>Actinomycetes</taxon>
        <taxon>Kineosporiales</taxon>
        <taxon>Kineosporiaceae</taxon>
        <taxon>Kineococcus</taxon>
    </lineage>
</organism>
<gene>
    <name evidence="2" type="ORF">FHR75_004423</name>
</gene>
<keyword evidence="1" id="KW-1133">Transmembrane helix</keyword>
<keyword evidence="1" id="KW-0812">Transmembrane</keyword>